<dbReference type="EMBL" id="CM044708">
    <property type="protein sequence ID" value="KAI5648247.1"/>
    <property type="molecule type" value="Genomic_DNA"/>
</dbReference>
<keyword evidence="2" id="KW-1185">Reference proteome</keyword>
<protein>
    <submittedName>
        <fullName evidence="1">Uncharacterized protein</fullName>
    </submittedName>
</protein>
<reference evidence="2" key="1">
    <citation type="journal article" date="2023" name="Nat. Plants">
        <title>Single-cell RNA sequencing provides a high-resolution roadmap for understanding the multicellular compartmentation of specialized metabolism.</title>
        <authorList>
            <person name="Sun S."/>
            <person name="Shen X."/>
            <person name="Li Y."/>
            <person name="Li Y."/>
            <person name="Wang S."/>
            <person name="Li R."/>
            <person name="Zhang H."/>
            <person name="Shen G."/>
            <person name="Guo B."/>
            <person name="Wei J."/>
            <person name="Xu J."/>
            <person name="St-Pierre B."/>
            <person name="Chen S."/>
            <person name="Sun C."/>
        </authorList>
    </citation>
    <scope>NUCLEOTIDE SEQUENCE [LARGE SCALE GENOMIC DNA]</scope>
</reference>
<accession>A0ACB9ZKN8</accession>
<proteinExistence type="predicted"/>
<organism evidence="1 2">
    <name type="scientific">Catharanthus roseus</name>
    <name type="common">Madagascar periwinkle</name>
    <name type="synonym">Vinca rosea</name>
    <dbReference type="NCBI Taxonomy" id="4058"/>
    <lineage>
        <taxon>Eukaryota</taxon>
        <taxon>Viridiplantae</taxon>
        <taxon>Streptophyta</taxon>
        <taxon>Embryophyta</taxon>
        <taxon>Tracheophyta</taxon>
        <taxon>Spermatophyta</taxon>
        <taxon>Magnoliopsida</taxon>
        <taxon>eudicotyledons</taxon>
        <taxon>Gunneridae</taxon>
        <taxon>Pentapetalae</taxon>
        <taxon>asterids</taxon>
        <taxon>lamiids</taxon>
        <taxon>Gentianales</taxon>
        <taxon>Apocynaceae</taxon>
        <taxon>Rauvolfioideae</taxon>
        <taxon>Vinceae</taxon>
        <taxon>Catharanthinae</taxon>
        <taxon>Catharanthus</taxon>
    </lineage>
</organism>
<name>A0ACB9ZKN8_CATRO</name>
<dbReference type="Proteomes" id="UP001060085">
    <property type="component" value="Linkage Group LG08"/>
</dbReference>
<sequence length="731" mass="81777">MQSQGGGEEEITEEQRKRAEANRLAALAKRKAIVNDNPNGFKNAYELFKCRKLSSVHTNAALPKPINQFPKCGLATKPEMPPPVTEKFRVRLEICSPDSFSVTPLPAPGIPYPGDEVCLEKLSDWLSNIIPSHYTQNNGGGRSCVFKLGEYDMVLRSLKNCEGIKYEEIPWGTFNVVEKMSHSYAAGKWIPCRPEHLSDDKVDELIQNLPKIMLDALLPFQIEGVRFGLRRGGRCLIADEMGLGKTLQAIAIACCFINEGPILIVCPAILRYSWAEELERWLPLCLPSDIHLVFGHQDNPIHLAKCPRIVVISYKMLEHLERSMLEREWATLILDESHHLRCSKKRTEPKEVKSVLNAAVKVKHLLLLSGTPSLSRKDSQGKQFQDFSNGVRLEELNILLKQTVMTALATGMTSEQHTRKYLSLKLPGADYLSQIRRLKKHVMGELPPIRRKIIRLEIKKSDLASAKAALGVVDGNAPVTDDSEDEFDLSADKSQDKNDNCESIQKLDDQVLGLAKIPGFLEWLSIHPIISELNCDEAPEGSFSSHKMIIFGHHHKVLDRIELFSTLSVNVHNNSSNLKIKQMPLSLTVISISAEKFIREKGIECIRIDGNNPNPIDRQNAVRDFQSSRKVRVKIALVGILAGGCGLNLTAAEDVVFVELPKENANLDQAESRAHRLGQTKAVNDTNDESRWQVFNHRLFQVSSTINGKYGAIPEIKDLSQSSLPTQCLEV</sequence>
<evidence type="ECO:0000313" key="2">
    <source>
        <dbReference type="Proteomes" id="UP001060085"/>
    </source>
</evidence>
<evidence type="ECO:0000313" key="1">
    <source>
        <dbReference type="EMBL" id="KAI5648247.1"/>
    </source>
</evidence>
<gene>
    <name evidence="1" type="ORF">M9H77_34252</name>
</gene>
<comment type="caution">
    <text evidence="1">The sequence shown here is derived from an EMBL/GenBank/DDBJ whole genome shotgun (WGS) entry which is preliminary data.</text>
</comment>